<evidence type="ECO:0000313" key="3">
    <source>
        <dbReference type="EMBL" id="SDG70158.1"/>
    </source>
</evidence>
<keyword evidence="4" id="KW-1185">Reference proteome</keyword>
<protein>
    <submittedName>
        <fullName evidence="3">Cysteine synthase A/argininosuccinate lyase</fullName>
    </submittedName>
</protein>
<dbReference type="PROSITE" id="PS00867">
    <property type="entry name" value="CPSASE_2"/>
    <property type="match status" value="1"/>
</dbReference>
<gene>
    <name evidence="3" type="ORF">SAMN05216553_110316</name>
</gene>
<reference evidence="4" key="1">
    <citation type="submission" date="2016-10" db="EMBL/GenBank/DDBJ databases">
        <authorList>
            <person name="Varghese N."/>
            <person name="Submissions S."/>
        </authorList>
    </citation>
    <scope>NUCLEOTIDE SEQUENCE [LARGE SCALE GENOMIC DNA]</scope>
    <source>
        <strain evidence="4">CGMCC 4.3506</strain>
    </source>
</reference>
<dbReference type="GO" id="GO:0016829">
    <property type="term" value="F:lyase activity"/>
    <property type="evidence" value="ECO:0007669"/>
    <property type="project" value="UniProtKB-KW"/>
</dbReference>
<organism evidence="3 4">
    <name type="scientific">Lentzea fradiae</name>
    <dbReference type="NCBI Taxonomy" id="200378"/>
    <lineage>
        <taxon>Bacteria</taxon>
        <taxon>Bacillati</taxon>
        <taxon>Actinomycetota</taxon>
        <taxon>Actinomycetes</taxon>
        <taxon>Pseudonocardiales</taxon>
        <taxon>Pseudonocardiaceae</taxon>
        <taxon>Lentzea</taxon>
    </lineage>
</organism>
<dbReference type="GO" id="GO:0005524">
    <property type="term" value="F:ATP binding"/>
    <property type="evidence" value="ECO:0007669"/>
    <property type="project" value="InterPro"/>
</dbReference>
<dbReference type="InterPro" id="IPR005479">
    <property type="entry name" value="CPAse_ATP-bd"/>
</dbReference>
<accession>A0A1G7WDY9</accession>
<dbReference type="SUPFAM" id="SSF56059">
    <property type="entry name" value="Glutathione synthetase ATP-binding domain-like"/>
    <property type="match status" value="1"/>
</dbReference>
<sequence>MLDVAWGATHTELRLGAAGPAIIEVNPRLAGGMIPRLVHHALGVDLVGGVVGRAVGHLVDIVPRRHGGAAIRFLVADRSGCSTGSPGWRRSPVWPASSTWES</sequence>
<evidence type="ECO:0000256" key="1">
    <source>
        <dbReference type="SAM" id="MobiDB-lite"/>
    </source>
</evidence>
<feature type="region of interest" description="Disordered" evidence="1">
    <location>
        <begin position="80"/>
        <end position="102"/>
    </location>
</feature>
<dbReference type="Gene3D" id="3.30.470.20">
    <property type="entry name" value="ATP-grasp fold, B domain"/>
    <property type="match status" value="1"/>
</dbReference>
<keyword evidence="3" id="KW-0456">Lyase</keyword>
<dbReference type="EMBL" id="FNCC01000010">
    <property type="protein sequence ID" value="SDG70158.1"/>
    <property type="molecule type" value="Genomic_DNA"/>
</dbReference>
<name>A0A1G7WDY9_9PSEU</name>
<dbReference type="AlphaFoldDB" id="A0A1G7WDY9"/>
<feature type="domain" description="Carbamoyl phosphate synthase ATP-binding" evidence="2">
    <location>
        <begin position="22"/>
        <end position="29"/>
    </location>
</feature>
<evidence type="ECO:0000313" key="4">
    <source>
        <dbReference type="Proteomes" id="UP000199623"/>
    </source>
</evidence>
<proteinExistence type="predicted"/>
<evidence type="ECO:0000259" key="2">
    <source>
        <dbReference type="PROSITE" id="PS00867"/>
    </source>
</evidence>
<dbReference type="STRING" id="200378.SAMN05216553_110316"/>
<dbReference type="Proteomes" id="UP000199623">
    <property type="component" value="Unassembled WGS sequence"/>
</dbReference>